<accession>X1IX51</accession>
<organism evidence="3">
    <name type="scientific">marine sediment metagenome</name>
    <dbReference type="NCBI Taxonomy" id="412755"/>
    <lineage>
        <taxon>unclassified sequences</taxon>
        <taxon>metagenomes</taxon>
        <taxon>ecological metagenomes</taxon>
    </lineage>
</organism>
<dbReference type="EMBL" id="BARU01041306">
    <property type="protein sequence ID" value="GAH87001.1"/>
    <property type="molecule type" value="Genomic_DNA"/>
</dbReference>
<sequence length="182" mass="19492">MALSDEDRKTLLELAREAASAEVTGSAPPSPPEPKGILGDRRGCFVTLTNRSRLRGCIGTFVPQKPLAEQVIEMGAAAAHDPRFVLDSITPAELTELTVQVSVLSELTAIENPLDIELGVHGIYIVRGVAAGCFLPEVATETGWSKEQFLSQCCAGKAGMPPEAWRDGSAKVYTFTSEKFSE</sequence>
<dbReference type="Pfam" id="PF01871">
    <property type="entry name" value="AMMECR1"/>
    <property type="match status" value="1"/>
</dbReference>
<gene>
    <name evidence="3" type="ORF">S03H2_63711</name>
</gene>
<dbReference type="InterPro" id="IPR036071">
    <property type="entry name" value="AMMECR1_dom_sf"/>
</dbReference>
<comment type="caution">
    <text evidence="3">The sequence shown here is derived from an EMBL/GenBank/DDBJ whole genome shotgun (WGS) entry which is preliminary data.</text>
</comment>
<evidence type="ECO:0000256" key="1">
    <source>
        <dbReference type="SAM" id="MobiDB-lite"/>
    </source>
</evidence>
<dbReference type="NCBIfam" id="TIGR00296">
    <property type="entry name" value="TIGR00296 family protein"/>
    <property type="match status" value="1"/>
</dbReference>
<dbReference type="NCBIfam" id="TIGR04335">
    <property type="entry name" value="AmmeMemoSam_A"/>
    <property type="match status" value="1"/>
</dbReference>
<reference evidence="3" key="1">
    <citation type="journal article" date="2014" name="Front. Microbiol.">
        <title>High frequency of phylogenetically diverse reductive dehalogenase-homologous genes in deep subseafloor sedimentary metagenomes.</title>
        <authorList>
            <person name="Kawai M."/>
            <person name="Futagami T."/>
            <person name="Toyoda A."/>
            <person name="Takaki Y."/>
            <person name="Nishi S."/>
            <person name="Hori S."/>
            <person name="Arai W."/>
            <person name="Tsubouchi T."/>
            <person name="Morono Y."/>
            <person name="Uchiyama I."/>
            <person name="Ito T."/>
            <person name="Fujiyama A."/>
            <person name="Inagaki F."/>
            <person name="Takami H."/>
        </authorList>
    </citation>
    <scope>NUCLEOTIDE SEQUENCE</scope>
    <source>
        <strain evidence="3">Expedition CK06-06</strain>
    </source>
</reference>
<dbReference type="InterPro" id="IPR027485">
    <property type="entry name" value="AMMECR1_N"/>
</dbReference>
<dbReference type="InterPro" id="IPR023473">
    <property type="entry name" value="AMMECR1"/>
</dbReference>
<dbReference type="InterPro" id="IPR027623">
    <property type="entry name" value="AmmeMemoSam_A"/>
</dbReference>
<dbReference type="Gene3D" id="3.30.1490.150">
    <property type="entry name" value="Hypothetical protein ph0010, domain 2"/>
    <property type="match status" value="1"/>
</dbReference>
<protein>
    <recommendedName>
        <fullName evidence="2">AMMECR1 domain-containing protein</fullName>
    </recommendedName>
</protein>
<proteinExistence type="predicted"/>
<feature type="compositionally biased region" description="Basic and acidic residues" evidence="1">
    <location>
        <begin position="1"/>
        <end position="16"/>
    </location>
</feature>
<dbReference type="AlphaFoldDB" id="X1IX51"/>
<dbReference type="SUPFAM" id="SSF143447">
    <property type="entry name" value="AMMECR1-like"/>
    <property type="match status" value="1"/>
</dbReference>
<dbReference type="PANTHER" id="PTHR13016">
    <property type="entry name" value="AMMECR1 HOMOLOG"/>
    <property type="match status" value="1"/>
</dbReference>
<evidence type="ECO:0000259" key="2">
    <source>
        <dbReference type="PROSITE" id="PS51112"/>
    </source>
</evidence>
<evidence type="ECO:0000313" key="3">
    <source>
        <dbReference type="EMBL" id="GAH87001.1"/>
    </source>
</evidence>
<name>X1IX51_9ZZZZ</name>
<dbReference type="Gene3D" id="3.30.700.20">
    <property type="entry name" value="Hypothetical protein ph0010, domain 1"/>
    <property type="match status" value="1"/>
</dbReference>
<dbReference type="InterPro" id="IPR002733">
    <property type="entry name" value="AMMECR1_domain"/>
</dbReference>
<dbReference type="PROSITE" id="PS51112">
    <property type="entry name" value="AMMECR1"/>
    <property type="match status" value="1"/>
</dbReference>
<feature type="region of interest" description="Disordered" evidence="1">
    <location>
        <begin position="1"/>
        <end position="39"/>
    </location>
</feature>
<feature type="domain" description="AMMECR1" evidence="2">
    <location>
        <begin position="1"/>
        <end position="182"/>
    </location>
</feature>
<dbReference type="PANTHER" id="PTHR13016:SF0">
    <property type="entry name" value="AMME SYNDROME CANDIDATE GENE 1 PROTEIN"/>
    <property type="match status" value="1"/>
</dbReference>